<dbReference type="Gene3D" id="3.40.190.10">
    <property type="entry name" value="Periplasmic binding protein-like II"/>
    <property type="match status" value="1"/>
</dbReference>
<name>A0A285UEQ6_9HYPH</name>
<dbReference type="InterPro" id="IPR000847">
    <property type="entry name" value="LysR_HTH_N"/>
</dbReference>
<comment type="similarity">
    <text evidence="1">Belongs to the LysR transcriptional regulatory family.</text>
</comment>
<sequence length="282" mass="31422">MQIELIETYLDLMETRSFNRTAERLNLTQSTVSHRMKALEAVLGRPLFARNKGGTQPTAAGLRFHDHAKAIQHQWHEAARAVETAGAYERSMRIGLQHDLAAHYAGDWLAAVRKELPGTSIYLEVDYSKQMNRDLAAGDLDLAILYTPHHLPDLHYEPIGDVRYELVSNKVTRIGDVKPEDYIQAVYSPAFDRLHRQALPHLSTAPIASGETTAIMALMAKLGGSAYVMAPDALRLVRSGAVSRVQDVEPIPQTVYAAVNVRTRHAHQHRRIISLLQALLAT</sequence>
<accession>A0A285UEQ6</accession>
<dbReference type="EMBL" id="OBQD01000007">
    <property type="protein sequence ID" value="SOC40415.1"/>
    <property type="molecule type" value="Genomic_DNA"/>
</dbReference>
<feature type="domain" description="HTH lysR-type" evidence="5">
    <location>
        <begin position="1"/>
        <end position="58"/>
    </location>
</feature>
<dbReference type="GO" id="GO:0003700">
    <property type="term" value="F:DNA-binding transcription factor activity"/>
    <property type="evidence" value="ECO:0007669"/>
    <property type="project" value="InterPro"/>
</dbReference>
<dbReference type="Proteomes" id="UP000219167">
    <property type="component" value="Unassembled WGS sequence"/>
</dbReference>
<evidence type="ECO:0000256" key="2">
    <source>
        <dbReference type="ARBA" id="ARBA00023015"/>
    </source>
</evidence>
<dbReference type="Pfam" id="PF03466">
    <property type="entry name" value="LysR_substrate"/>
    <property type="match status" value="1"/>
</dbReference>
<protein>
    <submittedName>
        <fullName evidence="6">DNA-binding transcriptional LysR family regulator</fullName>
    </submittedName>
</protein>
<dbReference type="Pfam" id="PF00126">
    <property type="entry name" value="HTH_1"/>
    <property type="match status" value="1"/>
</dbReference>
<dbReference type="InterPro" id="IPR036390">
    <property type="entry name" value="WH_DNA-bd_sf"/>
</dbReference>
<dbReference type="GO" id="GO:0000976">
    <property type="term" value="F:transcription cis-regulatory region binding"/>
    <property type="evidence" value="ECO:0007669"/>
    <property type="project" value="TreeGrafter"/>
</dbReference>
<dbReference type="SUPFAM" id="SSF46785">
    <property type="entry name" value="Winged helix' DNA-binding domain"/>
    <property type="match status" value="1"/>
</dbReference>
<dbReference type="InterPro" id="IPR005119">
    <property type="entry name" value="LysR_subst-bd"/>
</dbReference>
<evidence type="ECO:0000313" key="6">
    <source>
        <dbReference type="EMBL" id="SOC40415.1"/>
    </source>
</evidence>
<reference evidence="6 7" key="1">
    <citation type="submission" date="2017-08" db="EMBL/GenBank/DDBJ databases">
        <authorList>
            <person name="de Groot N.N."/>
        </authorList>
    </citation>
    <scope>NUCLEOTIDE SEQUENCE [LARGE SCALE GENOMIC DNA]</scope>
    <source>
        <strain evidence="6 7">JC85</strain>
    </source>
</reference>
<dbReference type="Gene3D" id="1.10.10.10">
    <property type="entry name" value="Winged helix-like DNA-binding domain superfamily/Winged helix DNA-binding domain"/>
    <property type="match status" value="1"/>
</dbReference>
<keyword evidence="2" id="KW-0805">Transcription regulation</keyword>
<dbReference type="PANTHER" id="PTHR30126:SF21">
    <property type="entry name" value="TRANSCRIPTIONAL REGULATOR-RELATED"/>
    <property type="match status" value="1"/>
</dbReference>
<dbReference type="PRINTS" id="PR00039">
    <property type="entry name" value="HTHLYSR"/>
</dbReference>
<dbReference type="PROSITE" id="PS50931">
    <property type="entry name" value="HTH_LYSR"/>
    <property type="match status" value="1"/>
</dbReference>
<gene>
    <name evidence="6" type="ORF">SAMN05892877_107224</name>
</gene>
<dbReference type="RefSeq" id="WP_097139853.1">
    <property type="nucleotide sequence ID" value="NZ_OBQD01000007.1"/>
</dbReference>
<keyword evidence="3 6" id="KW-0238">DNA-binding</keyword>
<dbReference type="OrthoDB" id="9786526at2"/>
<keyword evidence="7" id="KW-1185">Reference proteome</keyword>
<keyword evidence="4" id="KW-0804">Transcription</keyword>
<evidence type="ECO:0000313" key="7">
    <source>
        <dbReference type="Proteomes" id="UP000219167"/>
    </source>
</evidence>
<dbReference type="CDD" id="cd05466">
    <property type="entry name" value="PBP2_LTTR_substrate"/>
    <property type="match status" value="1"/>
</dbReference>
<dbReference type="AlphaFoldDB" id="A0A285UEQ6"/>
<evidence type="ECO:0000256" key="1">
    <source>
        <dbReference type="ARBA" id="ARBA00009437"/>
    </source>
</evidence>
<evidence type="ECO:0000256" key="3">
    <source>
        <dbReference type="ARBA" id="ARBA00023125"/>
    </source>
</evidence>
<proteinExistence type="inferred from homology"/>
<evidence type="ECO:0000256" key="4">
    <source>
        <dbReference type="ARBA" id="ARBA00023163"/>
    </source>
</evidence>
<evidence type="ECO:0000259" key="5">
    <source>
        <dbReference type="PROSITE" id="PS50931"/>
    </source>
</evidence>
<dbReference type="InterPro" id="IPR036388">
    <property type="entry name" value="WH-like_DNA-bd_sf"/>
</dbReference>
<dbReference type="PANTHER" id="PTHR30126">
    <property type="entry name" value="HTH-TYPE TRANSCRIPTIONAL REGULATOR"/>
    <property type="match status" value="1"/>
</dbReference>
<organism evidence="6 7">
    <name type="scientific">Rhizobium subbaraonis</name>
    <dbReference type="NCBI Taxonomy" id="908946"/>
    <lineage>
        <taxon>Bacteria</taxon>
        <taxon>Pseudomonadati</taxon>
        <taxon>Pseudomonadota</taxon>
        <taxon>Alphaproteobacteria</taxon>
        <taxon>Hyphomicrobiales</taxon>
        <taxon>Rhizobiaceae</taxon>
        <taxon>Rhizobium/Agrobacterium group</taxon>
        <taxon>Rhizobium</taxon>
    </lineage>
</organism>
<dbReference type="SUPFAM" id="SSF53850">
    <property type="entry name" value="Periplasmic binding protein-like II"/>
    <property type="match status" value="1"/>
</dbReference>